<dbReference type="AlphaFoldDB" id="A0A7K8V408"/>
<dbReference type="GO" id="GO:0035613">
    <property type="term" value="F:RNA stem-loop binding"/>
    <property type="evidence" value="ECO:0007669"/>
    <property type="project" value="TreeGrafter"/>
</dbReference>
<feature type="non-terminal residue" evidence="8">
    <location>
        <position position="67"/>
    </location>
</feature>
<evidence type="ECO:0000313" key="9">
    <source>
        <dbReference type="Proteomes" id="UP000542434"/>
    </source>
</evidence>
<dbReference type="Proteomes" id="UP000542434">
    <property type="component" value="Unassembled WGS sequence"/>
</dbReference>
<sequence>IRYLGMEVTESIVRPQNLKINVEISTLFQAQQLLGSLQWIRPLCGITNEDIEPLVSLLKGGGSPEER</sequence>
<dbReference type="GO" id="GO:0016787">
    <property type="term" value="F:hydrolase activity"/>
    <property type="evidence" value="ECO:0007669"/>
    <property type="project" value="UniProtKB-KW"/>
</dbReference>
<comment type="caution">
    <text evidence="8">The sequence shown here is derived from an EMBL/GenBank/DDBJ whole genome shotgun (WGS) entry which is preliminary data.</text>
</comment>
<dbReference type="SUPFAM" id="SSF56672">
    <property type="entry name" value="DNA/RNA polymerases"/>
    <property type="match status" value="1"/>
</dbReference>
<evidence type="ECO:0000256" key="5">
    <source>
        <dbReference type="ARBA" id="ARBA00022801"/>
    </source>
</evidence>
<keyword evidence="1" id="KW-0808">Transferase</keyword>
<dbReference type="GO" id="GO:0004519">
    <property type="term" value="F:endonuclease activity"/>
    <property type="evidence" value="ECO:0007669"/>
    <property type="project" value="UniProtKB-KW"/>
</dbReference>
<evidence type="ECO:0000259" key="7">
    <source>
        <dbReference type="Pfam" id="PF06817"/>
    </source>
</evidence>
<evidence type="ECO:0000256" key="4">
    <source>
        <dbReference type="ARBA" id="ARBA00022759"/>
    </source>
</evidence>
<dbReference type="Gene3D" id="3.30.70.270">
    <property type="match status" value="1"/>
</dbReference>
<dbReference type="GO" id="GO:0003964">
    <property type="term" value="F:RNA-directed DNA polymerase activity"/>
    <property type="evidence" value="ECO:0007669"/>
    <property type="project" value="UniProtKB-KW"/>
</dbReference>
<accession>A0A7K8V408</accession>
<feature type="non-terminal residue" evidence="8">
    <location>
        <position position="1"/>
    </location>
</feature>
<dbReference type="PANTHER" id="PTHR41694:SF3">
    <property type="entry name" value="RNA-DIRECTED DNA POLYMERASE-RELATED"/>
    <property type="match status" value="1"/>
</dbReference>
<proteinExistence type="predicted"/>
<feature type="domain" description="Reverse transcriptase thumb" evidence="7">
    <location>
        <begin position="16"/>
        <end position="66"/>
    </location>
</feature>
<dbReference type="Pfam" id="PF06817">
    <property type="entry name" value="RVT_thumb"/>
    <property type="match status" value="1"/>
</dbReference>
<evidence type="ECO:0000256" key="1">
    <source>
        <dbReference type="ARBA" id="ARBA00022679"/>
    </source>
</evidence>
<evidence type="ECO:0000256" key="6">
    <source>
        <dbReference type="ARBA" id="ARBA00022918"/>
    </source>
</evidence>
<protein>
    <submittedName>
        <fullName evidence="8">POK18 protein</fullName>
    </submittedName>
</protein>
<keyword evidence="6" id="KW-0695">RNA-directed DNA polymerase</keyword>
<organism evidence="8 9">
    <name type="scientific">Ciccaba nigrolineata</name>
    <dbReference type="NCBI Taxonomy" id="1118524"/>
    <lineage>
        <taxon>Eukaryota</taxon>
        <taxon>Metazoa</taxon>
        <taxon>Chordata</taxon>
        <taxon>Craniata</taxon>
        <taxon>Vertebrata</taxon>
        <taxon>Euteleostomi</taxon>
        <taxon>Archelosauria</taxon>
        <taxon>Archosauria</taxon>
        <taxon>Dinosauria</taxon>
        <taxon>Saurischia</taxon>
        <taxon>Theropoda</taxon>
        <taxon>Coelurosauria</taxon>
        <taxon>Aves</taxon>
        <taxon>Neognathae</taxon>
        <taxon>Neoaves</taxon>
        <taxon>Telluraves</taxon>
        <taxon>Strigiformes</taxon>
        <taxon>Strigidae</taxon>
        <taxon>Ciccaba</taxon>
    </lineage>
</organism>
<keyword evidence="4" id="KW-0255">Endonuclease</keyword>
<dbReference type="EMBL" id="VWZC01004847">
    <property type="protein sequence ID" value="NXF61244.1"/>
    <property type="molecule type" value="Genomic_DNA"/>
</dbReference>
<dbReference type="InterPro" id="IPR043502">
    <property type="entry name" value="DNA/RNA_pol_sf"/>
</dbReference>
<dbReference type="InterPro" id="IPR010661">
    <property type="entry name" value="RVT_thumb"/>
</dbReference>
<evidence type="ECO:0000256" key="3">
    <source>
        <dbReference type="ARBA" id="ARBA00022722"/>
    </source>
</evidence>
<keyword evidence="9" id="KW-1185">Reference proteome</keyword>
<evidence type="ECO:0000256" key="2">
    <source>
        <dbReference type="ARBA" id="ARBA00022695"/>
    </source>
</evidence>
<gene>
    <name evidence="8" type="primary">Ervk18_1</name>
    <name evidence="8" type="ORF">CICNIG_R15372</name>
</gene>
<dbReference type="PANTHER" id="PTHR41694">
    <property type="entry name" value="ENDOGENOUS RETROVIRUS GROUP K MEMBER POL PROTEIN"/>
    <property type="match status" value="1"/>
</dbReference>
<keyword evidence="3" id="KW-0540">Nuclease</keyword>
<dbReference type="InterPro" id="IPR043128">
    <property type="entry name" value="Rev_trsase/Diguanyl_cyclase"/>
</dbReference>
<reference evidence="8 9" key="1">
    <citation type="submission" date="2019-09" db="EMBL/GenBank/DDBJ databases">
        <title>Bird 10,000 Genomes (B10K) Project - Family phase.</title>
        <authorList>
            <person name="Zhang G."/>
        </authorList>
    </citation>
    <scope>NUCLEOTIDE SEQUENCE [LARGE SCALE GENOMIC DNA]</scope>
    <source>
        <strain evidence="8">B10K-DU-001-07</strain>
        <tissue evidence="8">Muscle</tissue>
    </source>
</reference>
<keyword evidence="5" id="KW-0378">Hydrolase</keyword>
<evidence type="ECO:0000313" key="8">
    <source>
        <dbReference type="EMBL" id="NXF61244.1"/>
    </source>
</evidence>
<name>A0A7K8V408_9STRI</name>
<keyword evidence="2" id="KW-0548">Nucleotidyltransferase</keyword>